<name>A0A8S5UE15_9CAUD</name>
<protein>
    <submittedName>
        <fullName evidence="1">Uncharacterized protein</fullName>
    </submittedName>
</protein>
<organism evidence="1">
    <name type="scientific">Siphoviridae sp. cti0B23</name>
    <dbReference type="NCBI Taxonomy" id="2825619"/>
    <lineage>
        <taxon>Viruses</taxon>
        <taxon>Duplodnaviria</taxon>
        <taxon>Heunggongvirae</taxon>
        <taxon>Uroviricota</taxon>
        <taxon>Caudoviricetes</taxon>
    </lineage>
</organism>
<accession>A0A8S5UE15</accession>
<dbReference type="EMBL" id="BK016069">
    <property type="protein sequence ID" value="DAF92642.1"/>
    <property type="molecule type" value="Genomic_DNA"/>
</dbReference>
<proteinExistence type="predicted"/>
<sequence>MTEYLSFVIISIRKGLPLLEGRSVRMVLERPSNFC</sequence>
<evidence type="ECO:0000313" key="1">
    <source>
        <dbReference type="EMBL" id="DAF92642.1"/>
    </source>
</evidence>
<reference evidence="1" key="1">
    <citation type="journal article" date="2021" name="Proc. Natl. Acad. Sci. U.S.A.">
        <title>A Catalog of Tens of Thousands of Viruses from Human Metagenomes Reveals Hidden Associations with Chronic Diseases.</title>
        <authorList>
            <person name="Tisza M.J."/>
            <person name="Buck C.B."/>
        </authorList>
    </citation>
    <scope>NUCLEOTIDE SEQUENCE</scope>
    <source>
        <strain evidence="1">Cti0B23</strain>
    </source>
</reference>